<evidence type="ECO:0000313" key="5">
    <source>
        <dbReference type="EMBL" id="MBO2443474.1"/>
    </source>
</evidence>
<dbReference type="PROSITE" id="PS50914">
    <property type="entry name" value="BON"/>
    <property type="match status" value="1"/>
</dbReference>
<dbReference type="PANTHER" id="PTHR43080">
    <property type="entry name" value="CBS DOMAIN-CONTAINING PROTEIN CBSX3, MITOCHONDRIAL"/>
    <property type="match status" value="1"/>
</dbReference>
<dbReference type="InterPro" id="IPR007055">
    <property type="entry name" value="BON_dom"/>
</dbReference>
<dbReference type="PANTHER" id="PTHR43080:SF29">
    <property type="entry name" value="OS02G0818000 PROTEIN"/>
    <property type="match status" value="1"/>
</dbReference>
<dbReference type="SMART" id="SM00116">
    <property type="entry name" value="CBS"/>
    <property type="match status" value="2"/>
</dbReference>
<sequence length="222" mass="23941">MSERKVDDVMTTDVVTVREDTPLKRLASLMTEHGIACLPVLDENRKVVGLVSEEDLLPGRENAHRVRRWLHPHAAEAATTRARDVMSAPATTVPAGTTIAKAARLMTEPGARRLPVVNTDGGLAGIIAPRDLLKAFLRPDADIHREIIEQVFTNGLGIPPALIDVQVVDGVATLTGEVPTTEDVPFATRTASAIDGVVAVDNRLTAAVDDRHRPRTADLTDY</sequence>
<keyword evidence="6" id="KW-1185">Reference proteome</keyword>
<feature type="domain" description="CBS" evidence="4">
    <location>
        <begin position="10"/>
        <end position="66"/>
    </location>
</feature>
<dbReference type="PROSITE" id="PS51371">
    <property type="entry name" value="CBS"/>
    <property type="match status" value="2"/>
</dbReference>
<reference evidence="5 6" key="1">
    <citation type="submission" date="2021-03" db="EMBL/GenBank/DDBJ databases">
        <authorList>
            <person name="Kanchanasin P."/>
            <person name="Saeng-In P."/>
            <person name="Phongsopitanun W."/>
            <person name="Yuki M."/>
            <person name="Kudo T."/>
            <person name="Ohkuma M."/>
            <person name="Tanasupawat S."/>
        </authorList>
    </citation>
    <scope>NUCLEOTIDE SEQUENCE [LARGE SCALE GENOMIC DNA]</scope>
    <source>
        <strain evidence="5 6">L46</strain>
    </source>
</reference>
<name>A0ABS3RB66_9ACTN</name>
<protein>
    <submittedName>
        <fullName evidence="5">CBS domain-containing protein</fullName>
    </submittedName>
</protein>
<dbReference type="Gene3D" id="3.30.1340.30">
    <property type="match status" value="1"/>
</dbReference>
<organism evidence="5 6">
    <name type="scientific">Actinomadura nitritigenes</name>
    <dbReference type="NCBI Taxonomy" id="134602"/>
    <lineage>
        <taxon>Bacteria</taxon>
        <taxon>Bacillati</taxon>
        <taxon>Actinomycetota</taxon>
        <taxon>Actinomycetes</taxon>
        <taxon>Streptosporangiales</taxon>
        <taxon>Thermomonosporaceae</taxon>
        <taxon>Actinomadura</taxon>
    </lineage>
</organism>
<feature type="domain" description="BON" evidence="3">
    <location>
        <begin position="140"/>
        <end position="208"/>
    </location>
</feature>
<dbReference type="Pfam" id="PF00571">
    <property type="entry name" value="CBS"/>
    <property type="match status" value="2"/>
</dbReference>
<evidence type="ECO:0000256" key="2">
    <source>
        <dbReference type="PROSITE-ProRule" id="PRU00703"/>
    </source>
</evidence>
<dbReference type="InterPro" id="IPR000644">
    <property type="entry name" value="CBS_dom"/>
</dbReference>
<dbReference type="Proteomes" id="UP000666915">
    <property type="component" value="Unassembled WGS sequence"/>
</dbReference>
<dbReference type="InterPro" id="IPR017080">
    <property type="entry name" value="UCP036990_CBS_BON"/>
</dbReference>
<accession>A0ABS3RB66</accession>
<evidence type="ECO:0000313" key="6">
    <source>
        <dbReference type="Proteomes" id="UP000666915"/>
    </source>
</evidence>
<dbReference type="Gene3D" id="3.10.580.10">
    <property type="entry name" value="CBS-domain"/>
    <property type="match status" value="1"/>
</dbReference>
<dbReference type="Pfam" id="PF04972">
    <property type="entry name" value="BON"/>
    <property type="match status" value="1"/>
</dbReference>
<evidence type="ECO:0000259" key="4">
    <source>
        <dbReference type="PROSITE" id="PS51371"/>
    </source>
</evidence>
<feature type="domain" description="CBS" evidence="4">
    <location>
        <begin position="86"/>
        <end position="143"/>
    </location>
</feature>
<evidence type="ECO:0000256" key="1">
    <source>
        <dbReference type="ARBA" id="ARBA00023122"/>
    </source>
</evidence>
<gene>
    <name evidence="5" type="ORF">J4557_38710</name>
</gene>
<comment type="caution">
    <text evidence="5">The sequence shown here is derived from an EMBL/GenBank/DDBJ whole genome shotgun (WGS) entry which is preliminary data.</text>
</comment>
<keyword evidence="1 2" id="KW-0129">CBS domain</keyword>
<dbReference type="PIRSF" id="PIRSF036990">
    <property type="entry name" value="UCP036990_CBS_BON"/>
    <property type="match status" value="1"/>
</dbReference>
<dbReference type="InterPro" id="IPR051257">
    <property type="entry name" value="Diverse_CBS-Domain"/>
</dbReference>
<dbReference type="SUPFAM" id="SSF54631">
    <property type="entry name" value="CBS-domain pair"/>
    <property type="match status" value="1"/>
</dbReference>
<dbReference type="EMBL" id="JAGEOK010000033">
    <property type="protein sequence ID" value="MBO2443474.1"/>
    <property type="molecule type" value="Genomic_DNA"/>
</dbReference>
<dbReference type="RefSeq" id="WP_208271785.1">
    <property type="nucleotide sequence ID" value="NZ_BAAAGM010000026.1"/>
</dbReference>
<proteinExistence type="predicted"/>
<dbReference type="InterPro" id="IPR046342">
    <property type="entry name" value="CBS_dom_sf"/>
</dbReference>
<evidence type="ECO:0000259" key="3">
    <source>
        <dbReference type="PROSITE" id="PS50914"/>
    </source>
</evidence>